<comment type="caution">
    <text evidence="2">The sequence shown here is derived from an EMBL/GenBank/DDBJ whole genome shotgun (WGS) entry which is preliminary data.</text>
</comment>
<dbReference type="Proteomes" id="UP000192247">
    <property type="component" value="Unassembled WGS sequence"/>
</dbReference>
<dbReference type="GO" id="GO:0015631">
    <property type="term" value="F:tubulin binding"/>
    <property type="evidence" value="ECO:0007669"/>
    <property type="project" value="InterPro"/>
</dbReference>
<keyword evidence="3" id="KW-1185">Reference proteome</keyword>
<evidence type="ECO:0000256" key="1">
    <source>
        <dbReference type="SAM" id="MobiDB-lite"/>
    </source>
</evidence>
<dbReference type="InParanoid" id="A0A1V9XRX7"/>
<dbReference type="InterPro" id="IPR001084">
    <property type="entry name" value="MAP_tubulin-bd_rpt"/>
</dbReference>
<organism evidence="2 3">
    <name type="scientific">Tropilaelaps mercedesae</name>
    <dbReference type="NCBI Taxonomy" id="418985"/>
    <lineage>
        <taxon>Eukaryota</taxon>
        <taxon>Metazoa</taxon>
        <taxon>Ecdysozoa</taxon>
        <taxon>Arthropoda</taxon>
        <taxon>Chelicerata</taxon>
        <taxon>Arachnida</taxon>
        <taxon>Acari</taxon>
        <taxon>Parasitiformes</taxon>
        <taxon>Mesostigmata</taxon>
        <taxon>Gamasina</taxon>
        <taxon>Dermanyssoidea</taxon>
        <taxon>Laelapidae</taxon>
        <taxon>Tropilaelaps</taxon>
    </lineage>
</organism>
<gene>
    <name evidence="2" type="ORF">BIW11_03146</name>
</gene>
<accession>A0A1V9XRX7</accession>
<dbReference type="AlphaFoldDB" id="A0A1V9XRX7"/>
<proteinExistence type="predicted"/>
<feature type="region of interest" description="Disordered" evidence="1">
    <location>
        <begin position="23"/>
        <end position="54"/>
    </location>
</feature>
<name>A0A1V9XRX7_9ACAR</name>
<dbReference type="OrthoDB" id="9378527at2759"/>
<evidence type="ECO:0000313" key="3">
    <source>
        <dbReference type="Proteomes" id="UP000192247"/>
    </source>
</evidence>
<evidence type="ECO:0000313" key="2">
    <source>
        <dbReference type="EMBL" id="OQR76118.1"/>
    </source>
</evidence>
<dbReference type="EMBL" id="MNPL01005284">
    <property type="protein sequence ID" value="OQR76118.1"/>
    <property type="molecule type" value="Genomic_DNA"/>
</dbReference>
<protein>
    <submittedName>
        <fullName evidence="2">Microtubule-associated protein tau-like</fullName>
    </submittedName>
</protein>
<sequence>MDNVKYTPGGGSVQIFDQKYANSNTKTKRMSSPCSNASNDKRSLPQTATTQINL</sequence>
<dbReference type="PROSITE" id="PS51491">
    <property type="entry name" value="TAU_MAP_2"/>
    <property type="match status" value="1"/>
</dbReference>
<reference evidence="2 3" key="1">
    <citation type="journal article" date="2017" name="Gigascience">
        <title>Draft genome of the honey bee ectoparasitic mite, Tropilaelaps mercedesae, is shaped by the parasitic life history.</title>
        <authorList>
            <person name="Dong X."/>
            <person name="Armstrong S.D."/>
            <person name="Xia D."/>
            <person name="Makepeace B.L."/>
            <person name="Darby A.C."/>
            <person name="Kadowaki T."/>
        </authorList>
    </citation>
    <scope>NUCLEOTIDE SEQUENCE [LARGE SCALE GENOMIC DNA]</scope>
    <source>
        <strain evidence="2">Wuxi-XJTLU</strain>
    </source>
</reference>